<comment type="function">
    <text evidence="1 9">May be involved in recombinational repair of damaged DNA.</text>
</comment>
<evidence type="ECO:0000256" key="3">
    <source>
        <dbReference type="ARBA" id="ARBA00021315"/>
    </source>
</evidence>
<dbReference type="Pfam" id="PF02463">
    <property type="entry name" value="SMC_N"/>
    <property type="match status" value="1"/>
</dbReference>
<dbReference type="GO" id="GO:0009432">
    <property type="term" value="P:SOS response"/>
    <property type="evidence" value="ECO:0007669"/>
    <property type="project" value="UniProtKB-ARBA"/>
</dbReference>
<protein>
    <recommendedName>
        <fullName evidence="3 9">DNA repair protein RecN</fullName>
    </recommendedName>
    <alternativeName>
        <fullName evidence="8 9">Recombination protein N</fullName>
    </alternativeName>
</protein>
<dbReference type="SUPFAM" id="SSF52540">
    <property type="entry name" value="P-loop containing nucleoside triphosphate hydrolases"/>
    <property type="match status" value="1"/>
</dbReference>
<organism evidence="11 12">
    <name type="scientific">OM182 bacterium MED-G28</name>
    <dbReference type="NCBI Taxonomy" id="1986256"/>
    <lineage>
        <taxon>Bacteria</taxon>
        <taxon>Pseudomonadati</taxon>
        <taxon>Pseudomonadota</taxon>
        <taxon>Gammaproteobacteria</taxon>
        <taxon>OMG group</taxon>
        <taxon>OM182 clade</taxon>
    </lineage>
</organism>
<dbReference type="Gene3D" id="3.40.50.300">
    <property type="entry name" value="P-loop containing nucleotide triphosphate hydrolases"/>
    <property type="match status" value="2"/>
</dbReference>
<dbReference type="GO" id="GO:0006310">
    <property type="term" value="P:DNA recombination"/>
    <property type="evidence" value="ECO:0007669"/>
    <property type="project" value="InterPro"/>
</dbReference>
<name>A0A2A5WEZ1_9GAMM</name>
<dbReference type="EMBL" id="NTJZ01000002">
    <property type="protein sequence ID" value="PDH35105.1"/>
    <property type="molecule type" value="Genomic_DNA"/>
</dbReference>
<dbReference type="InterPro" id="IPR003395">
    <property type="entry name" value="RecF/RecN/SMC_N"/>
</dbReference>
<dbReference type="FunFam" id="3.40.50.300:FF:000356">
    <property type="entry name" value="DNA repair protein RecN"/>
    <property type="match status" value="1"/>
</dbReference>
<evidence type="ECO:0000256" key="5">
    <source>
        <dbReference type="ARBA" id="ARBA00022763"/>
    </source>
</evidence>
<dbReference type="NCBIfam" id="NF008121">
    <property type="entry name" value="PRK10869.1"/>
    <property type="match status" value="1"/>
</dbReference>
<gene>
    <name evidence="11" type="ORF">CNF02_03500</name>
</gene>
<dbReference type="NCBIfam" id="TIGR00634">
    <property type="entry name" value="recN"/>
    <property type="match status" value="1"/>
</dbReference>
<proteinExistence type="inferred from homology"/>
<accession>A0A2A5WEZ1</accession>
<dbReference type="PIRSF" id="PIRSF003128">
    <property type="entry name" value="RecN"/>
    <property type="match status" value="1"/>
</dbReference>
<dbReference type="GO" id="GO:0005524">
    <property type="term" value="F:ATP binding"/>
    <property type="evidence" value="ECO:0007669"/>
    <property type="project" value="UniProtKB-KW"/>
</dbReference>
<keyword evidence="4" id="KW-0547">Nucleotide-binding</keyword>
<evidence type="ECO:0000256" key="9">
    <source>
        <dbReference type="PIRNR" id="PIRNR003128"/>
    </source>
</evidence>
<evidence type="ECO:0000256" key="6">
    <source>
        <dbReference type="ARBA" id="ARBA00022840"/>
    </source>
</evidence>
<evidence type="ECO:0000256" key="7">
    <source>
        <dbReference type="ARBA" id="ARBA00023204"/>
    </source>
</evidence>
<dbReference type="InterPro" id="IPR004604">
    <property type="entry name" value="DNA_recomb/repair_RecN"/>
</dbReference>
<comment type="similarity">
    <text evidence="2 9">Belongs to the RecN family.</text>
</comment>
<dbReference type="GO" id="GO:0043590">
    <property type="term" value="C:bacterial nucleoid"/>
    <property type="evidence" value="ECO:0007669"/>
    <property type="project" value="TreeGrafter"/>
</dbReference>
<evidence type="ECO:0000256" key="1">
    <source>
        <dbReference type="ARBA" id="ARBA00003618"/>
    </source>
</evidence>
<keyword evidence="5 9" id="KW-0227">DNA damage</keyword>
<dbReference type="FunFam" id="3.40.50.300:FF:000319">
    <property type="entry name" value="DNA repair protein RecN"/>
    <property type="match status" value="1"/>
</dbReference>
<dbReference type="PANTHER" id="PTHR11059:SF0">
    <property type="entry name" value="DNA REPAIR PROTEIN RECN"/>
    <property type="match status" value="1"/>
</dbReference>
<dbReference type="CDD" id="cd03241">
    <property type="entry name" value="ABC_RecN"/>
    <property type="match status" value="2"/>
</dbReference>
<evidence type="ECO:0000256" key="8">
    <source>
        <dbReference type="ARBA" id="ARBA00033408"/>
    </source>
</evidence>
<dbReference type="PANTHER" id="PTHR11059">
    <property type="entry name" value="DNA REPAIR PROTEIN RECN"/>
    <property type="match status" value="1"/>
</dbReference>
<dbReference type="Proteomes" id="UP000219329">
    <property type="component" value="Unassembled WGS sequence"/>
</dbReference>
<evidence type="ECO:0000313" key="12">
    <source>
        <dbReference type="Proteomes" id="UP000219329"/>
    </source>
</evidence>
<sequence>MLNLLSILNYATVDRLEIEFQPGMSVITGETGAGKSIILGALGLALGDRADKTVVRSGVNKTDICAEFDTSNIEEANRWLQENDLALDDSRNCILRRVVNADGRSKGYINDSSVTMANLKTLGEMLLDIHSQHEHQSLLQRLTHQRLLDEFSVDKKFRDKLLSTFKQWQQNFREMNRLSNQSEEYSAQTQLLAYQLSELDELKLGENEVTSLEAEFKNLNSADETLSGVSTALSLCREDEDHSVLSLVHSALVALRELPTKTSRIDAIIGLLESSEIQLGEAVTDLSSFQDEFESNPERLEQVNMRLNDLHTIARKHKVKPAELIKITADLRVQLSRFQNSDEELEKLSANDGLLRAQYAAIAKKISEQRNKGAKKLANQINKQLQELEMPHARLEVSLAAKEGSDPSINGLETIEFLVSTNPGQDPKPLAKIASGGELSRISLAIQVITAQTSQIPSLVFDEVDVGIGGGVAIVVGELLRGLGEKTQVLCVTHQAQVAGQGHHHFFVSKQSDKQSTLTHIEELKGERLVKEIARMLGGNDFSEESLAHAEKMMALN</sequence>
<dbReference type="GO" id="GO:0006281">
    <property type="term" value="P:DNA repair"/>
    <property type="evidence" value="ECO:0007669"/>
    <property type="project" value="UniProtKB-KW"/>
</dbReference>
<evidence type="ECO:0000259" key="10">
    <source>
        <dbReference type="Pfam" id="PF02463"/>
    </source>
</evidence>
<feature type="domain" description="RecF/RecN/SMC N-terminal" evidence="10">
    <location>
        <begin position="7"/>
        <end position="516"/>
    </location>
</feature>
<keyword evidence="7 9" id="KW-0234">DNA repair</keyword>
<reference evidence="11 12" key="1">
    <citation type="submission" date="2017-08" db="EMBL/GenBank/DDBJ databases">
        <title>Fine stratification of microbial communities through a metagenomic profile of the photic zone.</title>
        <authorList>
            <person name="Haro-Moreno J.M."/>
            <person name="Lopez-Perez M."/>
            <person name="De La Torre J."/>
            <person name="Picazo A."/>
            <person name="Camacho A."/>
            <person name="Rodriguez-Valera F."/>
        </authorList>
    </citation>
    <scope>NUCLEOTIDE SEQUENCE [LARGE SCALE GENOMIC DNA]</scope>
    <source>
        <strain evidence="11">MED-G28</strain>
    </source>
</reference>
<evidence type="ECO:0000313" key="11">
    <source>
        <dbReference type="EMBL" id="PDH35105.1"/>
    </source>
</evidence>
<keyword evidence="6" id="KW-0067">ATP-binding</keyword>
<evidence type="ECO:0000256" key="2">
    <source>
        <dbReference type="ARBA" id="ARBA00009441"/>
    </source>
</evidence>
<comment type="caution">
    <text evidence="11">The sequence shown here is derived from an EMBL/GenBank/DDBJ whole genome shotgun (WGS) entry which is preliminary data.</text>
</comment>
<dbReference type="InterPro" id="IPR027417">
    <property type="entry name" value="P-loop_NTPase"/>
</dbReference>
<evidence type="ECO:0000256" key="4">
    <source>
        <dbReference type="ARBA" id="ARBA00022741"/>
    </source>
</evidence>
<dbReference type="AlphaFoldDB" id="A0A2A5WEZ1"/>